<feature type="domain" description="Glycosyltransferase 2-like" evidence="3">
    <location>
        <begin position="6"/>
        <end position="147"/>
    </location>
</feature>
<proteinExistence type="predicted"/>
<keyword evidence="1" id="KW-0328">Glycosyltransferase</keyword>
<gene>
    <name evidence="4" type="ORF">ACFSQ3_05115</name>
</gene>
<dbReference type="InterPro" id="IPR029044">
    <property type="entry name" value="Nucleotide-diphossugar_trans"/>
</dbReference>
<keyword evidence="5" id="KW-1185">Reference proteome</keyword>
<dbReference type="InterPro" id="IPR001173">
    <property type="entry name" value="Glyco_trans_2-like"/>
</dbReference>
<comment type="caution">
    <text evidence="4">The sequence shown here is derived from an EMBL/GenBank/DDBJ whole genome shotgun (WGS) entry which is preliminary data.</text>
</comment>
<name>A0ABW5NHF8_9SPHI</name>
<evidence type="ECO:0000313" key="5">
    <source>
        <dbReference type="Proteomes" id="UP001597393"/>
    </source>
</evidence>
<evidence type="ECO:0000313" key="4">
    <source>
        <dbReference type="EMBL" id="MFD2598325.1"/>
    </source>
</evidence>
<dbReference type="Gene3D" id="3.90.550.10">
    <property type="entry name" value="Spore Coat Polysaccharide Biosynthesis Protein SpsA, Chain A"/>
    <property type="match status" value="1"/>
</dbReference>
<evidence type="ECO:0000259" key="3">
    <source>
        <dbReference type="Pfam" id="PF00535"/>
    </source>
</evidence>
<dbReference type="PANTHER" id="PTHR22916:SF51">
    <property type="entry name" value="GLYCOSYLTRANSFERASE EPSH-RELATED"/>
    <property type="match status" value="1"/>
</dbReference>
<reference evidence="5" key="1">
    <citation type="journal article" date="2019" name="Int. J. Syst. Evol. Microbiol.">
        <title>The Global Catalogue of Microorganisms (GCM) 10K type strain sequencing project: providing services to taxonomists for standard genome sequencing and annotation.</title>
        <authorList>
            <consortium name="The Broad Institute Genomics Platform"/>
            <consortium name="The Broad Institute Genome Sequencing Center for Infectious Disease"/>
            <person name="Wu L."/>
            <person name="Ma J."/>
        </authorList>
    </citation>
    <scope>NUCLEOTIDE SEQUENCE [LARGE SCALE GENOMIC DNA]</scope>
    <source>
        <strain evidence="5">KCTC 42248</strain>
    </source>
</reference>
<keyword evidence="2" id="KW-0808">Transferase</keyword>
<dbReference type="CDD" id="cd00761">
    <property type="entry name" value="Glyco_tranf_GTA_type"/>
    <property type="match status" value="1"/>
</dbReference>
<dbReference type="Pfam" id="PF00535">
    <property type="entry name" value="Glycos_transf_2"/>
    <property type="match status" value="1"/>
</dbReference>
<dbReference type="SUPFAM" id="SSF53448">
    <property type="entry name" value="Nucleotide-diphospho-sugar transferases"/>
    <property type="match status" value="1"/>
</dbReference>
<sequence length="354" mass="41789">MNFDISIIIPIHNSESFLEACLESVKNQSYQDYEVLLIDDGSQDRSADICSSYVDKDERFKYFHQKNMGVSSARNLGIKLCKGDYIVFIDSDDRVERVYLEKLVLEMSFQKVDMVMQSYIKQDDYGDWSKISYKKVGYFKHEDAKNWIESLMSIHTGPFPKLFKAETIKNNAILFRKDINFAEDLIFLLEFMEFATSGIYVSDVSNYYYNNTPNSLGNKYKSSPMKLFYTPLRELLLIYQRSLYQSNIKNLQLGSSLHRKTVDIYMFWYNNLYDSSSFSERYFAMRVFRKLNLHIFLTQINSKNPLRKLYYRLFAANFVGLACFVDNVRFLLESQLFRNKKPTLIAKSHRQKSI</sequence>
<evidence type="ECO:0000256" key="1">
    <source>
        <dbReference type="ARBA" id="ARBA00022676"/>
    </source>
</evidence>
<dbReference type="PANTHER" id="PTHR22916">
    <property type="entry name" value="GLYCOSYLTRANSFERASE"/>
    <property type="match status" value="1"/>
</dbReference>
<protein>
    <submittedName>
        <fullName evidence="4">Glycosyltransferase family 2 protein</fullName>
    </submittedName>
</protein>
<dbReference type="Proteomes" id="UP001597393">
    <property type="component" value="Unassembled WGS sequence"/>
</dbReference>
<organism evidence="4 5">
    <name type="scientific">Sphingobacterium corticis</name>
    <dbReference type="NCBI Taxonomy" id="1812823"/>
    <lineage>
        <taxon>Bacteria</taxon>
        <taxon>Pseudomonadati</taxon>
        <taxon>Bacteroidota</taxon>
        <taxon>Sphingobacteriia</taxon>
        <taxon>Sphingobacteriales</taxon>
        <taxon>Sphingobacteriaceae</taxon>
        <taxon>Sphingobacterium</taxon>
    </lineage>
</organism>
<accession>A0ABW5NHF8</accession>
<dbReference type="EMBL" id="JBHUMA010000004">
    <property type="protein sequence ID" value="MFD2598325.1"/>
    <property type="molecule type" value="Genomic_DNA"/>
</dbReference>
<dbReference type="RefSeq" id="WP_380868129.1">
    <property type="nucleotide sequence ID" value="NZ_JBHUMA010000004.1"/>
</dbReference>
<evidence type="ECO:0000256" key="2">
    <source>
        <dbReference type="ARBA" id="ARBA00022679"/>
    </source>
</evidence>